<dbReference type="GO" id="GO:0032259">
    <property type="term" value="P:methylation"/>
    <property type="evidence" value="ECO:0007669"/>
    <property type="project" value="UniProtKB-KW"/>
</dbReference>
<dbReference type="InterPro" id="IPR002052">
    <property type="entry name" value="DNA_methylase_N6_adenine_CS"/>
</dbReference>
<evidence type="ECO:0000313" key="8">
    <source>
        <dbReference type="EMBL" id="MCU7550586.1"/>
    </source>
</evidence>
<comment type="catalytic activity">
    <reaction evidence="5">
        <text>L-glutaminyl-[peptide chain release factor] + S-adenosyl-L-methionine = N(5)-methyl-L-glutaminyl-[peptide chain release factor] + S-adenosyl-L-homocysteine + H(+)</text>
        <dbReference type="Rhea" id="RHEA:42896"/>
        <dbReference type="Rhea" id="RHEA-COMP:10271"/>
        <dbReference type="Rhea" id="RHEA-COMP:10272"/>
        <dbReference type="ChEBI" id="CHEBI:15378"/>
        <dbReference type="ChEBI" id="CHEBI:30011"/>
        <dbReference type="ChEBI" id="CHEBI:57856"/>
        <dbReference type="ChEBI" id="CHEBI:59789"/>
        <dbReference type="ChEBI" id="CHEBI:61891"/>
        <dbReference type="EC" id="2.1.1.297"/>
    </reaction>
</comment>
<evidence type="ECO:0000259" key="7">
    <source>
        <dbReference type="Pfam" id="PF17827"/>
    </source>
</evidence>
<dbReference type="InterPro" id="IPR007848">
    <property type="entry name" value="Small_mtfrase_dom"/>
</dbReference>
<dbReference type="InterPro" id="IPR019874">
    <property type="entry name" value="RF_methyltr_PrmC"/>
</dbReference>
<dbReference type="Proteomes" id="UP001155483">
    <property type="component" value="Unassembled WGS sequence"/>
</dbReference>
<reference evidence="8" key="1">
    <citation type="submission" date="2022-09" db="EMBL/GenBank/DDBJ databases">
        <authorList>
            <person name="Yuan C."/>
            <person name="Ke Z."/>
        </authorList>
    </citation>
    <scope>NUCLEOTIDE SEQUENCE</scope>
    <source>
        <strain evidence="8">LB-8</strain>
    </source>
</reference>
<dbReference type="Pfam" id="PF05175">
    <property type="entry name" value="MTS"/>
    <property type="match status" value="1"/>
</dbReference>
<dbReference type="InterPro" id="IPR004556">
    <property type="entry name" value="HemK-like"/>
</dbReference>
<dbReference type="Gene3D" id="3.40.50.150">
    <property type="entry name" value="Vaccinia Virus protein VP39"/>
    <property type="match status" value="1"/>
</dbReference>
<evidence type="ECO:0000256" key="1">
    <source>
        <dbReference type="ARBA" id="ARBA00012771"/>
    </source>
</evidence>
<dbReference type="PROSITE" id="PS00092">
    <property type="entry name" value="N6_MTASE"/>
    <property type="match status" value="1"/>
</dbReference>
<dbReference type="PANTHER" id="PTHR18895">
    <property type="entry name" value="HEMK METHYLTRANSFERASE"/>
    <property type="match status" value="1"/>
</dbReference>
<organism evidence="8 9">
    <name type="scientific">Paraflavisolibacter caeni</name>
    <dbReference type="NCBI Taxonomy" id="2982496"/>
    <lineage>
        <taxon>Bacteria</taxon>
        <taxon>Pseudomonadati</taxon>
        <taxon>Bacteroidota</taxon>
        <taxon>Chitinophagia</taxon>
        <taxon>Chitinophagales</taxon>
        <taxon>Chitinophagaceae</taxon>
        <taxon>Paraflavisolibacter</taxon>
    </lineage>
</organism>
<dbReference type="NCBIfam" id="TIGR00536">
    <property type="entry name" value="hemK_fam"/>
    <property type="match status" value="1"/>
</dbReference>
<feature type="domain" description="Methyltransferase small" evidence="6">
    <location>
        <begin position="127"/>
        <end position="211"/>
    </location>
</feature>
<dbReference type="GO" id="GO:0102559">
    <property type="term" value="F:peptide chain release factor N(5)-glutamine methyltransferase activity"/>
    <property type="evidence" value="ECO:0007669"/>
    <property type="project" value="UniProtKB-EC"/>
</dbReference>
<keyword evidence="3 8" id="KW-0808">Transferase</keyword>
<dbReference type="Pfam" id="PF17827">
    <property type="entry name" value="PrmC_N"/>
    <property type="match status" value="1"/>
</dbReference>
<comment type="caution">
    <text evidence="8">The sequence shown here is derived from an EMBL/GenBank/DDBJ whole genome shotgun (WGS) entry which is preliminary data.</text>
</comment>
<dbReference type="RefSeq" id="WP_279298026.1">
    <property type="nucleotide sequence ID" value="NZ_JAOTIF010000013.1"/>
</dbReference>
<dbReference type="InterPro" id="IPR050320">
    <property type="entry name" value="N5-glutamine_MTase"/>
</dbReference>
<dbReference type="InterPro" id="IPR040758">
    <property type="entry name" value="PrmC_N"/>
</dbReference>
<feature type="domain" description="Release factor glutamine methyltransferase N-terminal" evidence="7">
    <location>
        <begin position="7"/>
        <end position="75"/>
    </location>
</feature>
<keyword evidence="2 8" id="KW-0489">Methyltransferase</keyword>
<keyword evidence="4" id="KW-0949">S-adenosyl-L-methionine</keyword>
<accession>A0A9X2XWL1</accession>
<evidence type="ECO:0000259" key="6">
    <source>
        <dbReference type="Pfam" id="PF05175"/>
    </source>
</evidence>
<evidence type="ECO:0000256" key="3">
    <source>
        <dbReference type="ARBA" id="ARBA00022679"/>
    </source>
</evidence>
<evidence type="ECO:0000313" key="9">
    <source>
        <dbReference type="Proteomes" id="UP001155483"/>
    </source>
</evidence>
<evidence type="ECO:0000256" key="4">
    <source>
        <dbReference type="ARBA" id="ARBA00022691"/>
    </source>
</evidence>
<dbReference type="GO" id="GO:0003676">
    <property type="term" value="F:nucleic acid binding"/>
    <property type="evidence" value="ECO:0007669"/>
    <property type="project" value="InterPro"/>
</dbReference>
<dbReference type="EMBL" id="JAOTIF010000013">
    <property type="protein sequence ID" value="MCU7550586.1"/>
    <property type="molecule type" value="Genomic_DNA"/>
</dbReference>
<dbReference type="NCBIfam" id="TIGR03534">
    <property type="entry name" value="RF_mod_PrmC"/>
    <property type="match status" value="1"/>
</dbReference>
<proteinExistence type="predicted"/>
<dbReference type="InterPro" id="IPR029063">
    <property type="entry name" value="SAM-dependent_MTases_sf"/>
</dbReference>
<dbReference type="SUPFAM" id="SSF53335">
    <property type="entry name" value="S-adenosyl-L-methionine-dependent methyltransferases"/>
    <property type="match status" value="1"/>
</dbReference>
<name>A0A9X2XWL1_9BACT</name>
<dbReference type="AlphaFoldDB" id="A0A9X2XWL1"/>
<evidence type="ECO:0000256" key="2">
    <source>
        <dbReference type="ARBA" id="ARBA00022603"/>
    </source>
</evidence>
<sequence>MKTGEAEHWLWEQLKDIYNESEAAKIASMILEHITGLPRAERLMKKDEPLVVGQSHLLTEYYHRLINHEPVQYVLNEAWFYGLKLFMDNHVLIPRPETEELVDWIVKDVRKAGKDVFERRPAEADKTSSLKIIDVGTGSGCIALALKKAMPKAEVWGCDASESALNVARRNGSELNIRVDFTGVNFLDEAQRRQLPTVDIIVSNPPYIPLKDKKTMDVNVVAHEPHSALFVPDDDPLIFYKALADFGKHRLHAGGFIYMEINEELGLYTTRLFKTEGYINVELKQDMQGKDRMIKVQKAHSPLHTPVSKGITSANKI</sequence>
<dbReference type="EC" id="2.1.1.297" evidence="1"/>
<evidence type="ECO:0000256" key="5">
    <source>
        <dbReference type="ARBA" id="ARBA00048391"/>
    </source>
</evidence>
<dbReference type="PANTHER" id="PTHR18895:SF74">
    <property type="entry name" value="MTRF1L RELEASE FACTOR GLUTAMINE METHYLTRANSFERASE"/>
    <property type="match status" value="1"/>
</dbReference>
<reference evidence="8" key="2">
    <citation type="submission" date="2023-04" db="EMBL/GenBank/DDBJ databases">
        <title>Paracnuella aquatica gen. nov., sp. nov., a member of the family Chitinophagaceae isolated from a hot spring.</title>
        <authorList>
            <person name="Wang C."/>
        </authorList>
    </citation>
    <scope>NUCLEOTIDE SEQUENCE</scope>
    <source>
        <strain evidence="8">LB-8</strain>
    </source>
</reference>
<gene>
    <name evidence="8" type="primary">prmC</name>
    <name evidence="8" type="ORF">OCK74_15815</name>
</gene>
<dbReference type="CDD" id="cd02440">
    <property type="entry name" value="AdoMet_MTases"/>
    <property type="match status" value="1"/>
</dbReference>
<keyword evidence="9" id="KW-1185">Reference proteome</keyword>
<dbReference type="Gene3D" id="1.10.8.10">
    <property type="entry name" value="DNA helicase RuvA subunit, C-terminal domain"/>
    <property type="match status" value="1"/>
</dbReference>
<protein>
    <recommendedName>
        <fullName evidence="1">peptide chain release factor N(5)-glutamine methyltransferase</fullName>
        <ecNumber evidence="1">2.1.1.297</ecNumber>
    </recommendedName>
</protein>